<name>A0AAV4UDA0_9ARAC</name>
<evidence type="ECO:0000313" key="2">
    <source>
        <dbReference type="Proteomes" id="UP001054837"/>
    </source>
</evidence>
<gene>
    <name evidence="1" type="ORF">CDAR_494671</name>
</gene>
<evidence type="ECO:0008006" key="3">
    <source>
        <dbReference type="Google" id="ProtNLM"/>
    </source>
</evidence>
<protein>
    <recommendedName>
        <fullName evidence="3">Transposase</fullName>
    </recommendedName>
</protein>
<reference evidence="1 2" key="1">
    <citation type="submission" date="2021-06" db="EMBL/GenBank/DDBJ databases">
        <title>Caerostris darwini draft genome.</title>
        <authorList>
            <person name="Kono N."/>
            <person name="Arakawa K."/>
        </authorList>
    </citation>
    <scope>NUCLEOTIDE SEQUENCE [LARGE SCALE GENOMIC DNA]</scope>
</reference>
<dbReference type="Proteomes" id="UP001054837">
    <property type="component" value="Unassembled WGS sequence"/>
</dbReference>
<organism evidence="1 2">
    <name type="scientific">Caerostris darwini</name>
    <dbReference type="NCBI Taxonomy" id="1538125"/>
    <lineage>
        <taxon>Eukaryota</taxon>
        <taxon>Metazoa</taxon>
        <taxon>Ecdysozoa</taxon>
        <taxon>Arthropoda</taxon>
        <taxon>Chelicerata</taxon>
        <taxon>Arachnida</taxon>
        <taxon>Araneae</taxon>
        <taxon>Araneomorphae</taxon>
        <taxon>Entelegynae</taxon>
        <taxon>Araneoidea</taxon>
        <taxon>Araneidae</taxon>
        <taxon>Caerostris</taxon>
    </lineage>
</organism>
<proteinExistence type="predicted"/>
<sequence>MSTKGVRDMIAIFVETEKIRISTFYCVTATPSTVSREFPRIKELLGELMCIKGLWDMITIFVETDKLGFQPGSAKKSVTPVVLGGITSEVKSNLCL</sequence>
<dbReference type="EMBL" id="BPLQ01011123">
    <property type="protein sequence ID" value="GIY55803.1"/>
    <property type="molecule type" value="Genomic_DNA"/>
</dbReference>
<comment type="caution">
    <text evidence="1">The sequence shown here is derived from an EMBL/GenBank/DDBJ whole genome shotgun (WGS) entry which is preliminary data.</text>
</comment>
<evidence type="ECO:0000313" key="1">
    <source>
        <dbReference type="EMBL" id="GIY55803.1"/>
    </source>
</evidence>
<accession>A0AAV4UDA0</accession>
<keyword evidence="2" id="KW-1185">Reference proteome</keyword>
<dbReference type="AlphaFoldDB" id="A0AAV4UDA0"/>